<evidence type="ECO:0000313" key="3">
    <source>
        <dbReference type="Proteomes" id="UP000191055"/>
    </source>
</evidence>
<proteinExistence type="predicted"/>
<dbReference type="SUPFAM" id="SSF52980">
    <property type="entry name" value="Restriction endonuclease-like"/>
    <property type="match status" value="1"/>
</dbReference>
<dbReference type="RefSeq" id="WP_079557734.1">
    <property type="nucleotide sequence ID" value="NZ_CP021904.1"/>
</dbReference>
<dbReference type="KEGG" id="asx:CDL62_18325"/>
<dbReference type="InterPro" id="IPR047216">
    <property type="entry name" value="Endonuclease_DUF559_bact"/>
</dbReference>
<dbReference type="Pfam" id="PF04480">
    <property type="entry name" value="DUF559"/>
    <property type="match status" value="1"/>
</dbReference>
<dbReference type="InterPro" id="IPR011335">
    <property type="entry name" value="Restrct_endonuc-II-like"/>
</dbReference>
<keyword evidence="2" id="KW-0255">Endonuclease</keyword>
<dbReference type="EMBL" id="FUYV01000011">
    <property type="protein sequence ID" value="SKC13899.1"/>
    <property type="molecule type" value="Genomic_DNA"/>
</dbReference>
<dbReference type="PANTHER" id="PTHR38590:SF1">
    <property type="entry name" value="BLL0828 PROTEIN"/>
    <property type="match status" value="1"/>
</dbReference>
<organism evidence="2 3">
    <name type="scientific">Alkalitalea saponilacus</name>
    <dbReference type="NCBI Taxonomy" id="889453"/>
    <lineage>
        <taxon>Bacteria</taxon>
        <taxon>Pseudomonadati</taxon>
        <taxon>Bacteroidota</taxon>
        <taxon>Bacteroidia</taxon>
        <taxon>Marinilabiliales</taxon>
        <taxon>Marinilabiliaceae</taxon>
        <taxon>Alkalitalea</taxon>
    </lineage>
</organism>
<reference evidence="2 3" key="1">
    <citation type="submission" date="2017-02" db="EMBL/GenBank/DDBJ databases">
        <authorList>
            <person name="Peterson S.W."/>
        </authorList>
    </citation>
    <scope>NUCLEOTIDE SEQUENCE [LARGE SCALE GENOMIC DNA]</scope>
    <source>
        <strain evidence="2 3">DSM 24412</strain>
    </source>
</reference>
<feature type="domain" description="DUF559" evidence="1">
    <location>
        <begin position="21"/>
        <end position="126"/>
    </location>
</feature>
<evidence type="ECO:0000259" key="1">
    <source>
        <dbReference type="Pfam" id="PF04480"/>
    </source>
</evidence>
<keyword evidence="2" id="KW-0378">Hydrolase</keyword>
<dbReference type="STRING" id="889453.SAMN03080601_01998"/>
<accession>A0A1T5GZZ9</accession>
<gene>
    <name evidence="2" type="ORF">SAMN03080601_01998</name>
</gene>
<dbReference type="InterPro" id="IPR007569">
    <property type="entry name" value="DUF559"/>
</dbReference>
<evidence type="ECO:0000313" key="2">
    <source>
        <dbReference type="EMBL" id="SKC13899.1"/>
    </source>
</evidence>
<dbReference type="CDD" id="cd01038">
    <property type="entry name" value="Endonuclease_DUF559"/>
    <property type="match status" value="1"/>
</dbReference>
<name>A0A1T5GZZ9_9BACT</name>
<dbReference type="AlphaFoldDB" id="A0A1T5GZZ9"/>
<sequence length="127" mass="14881">MSQNSISYLDNLYYGASNEIIARAKNLRSRMTPSEKHLWQHINKNQIKGLKFRRQHPIAIFIADFYCHQVKLVIELDGKYHNSTVQKEHDINRTAEFEKLGISVIRFTNEEVLNNINKVIGIIEEQL</sequence>
<dbReference type="PANTHER" id="PTHR38590">
    <property type="entry name" value="BLL0828 PROTEIN"/>
    <property type="match status" value="1"/>
</dbReference>
<protein>
    <submittedName>
        <fullName evidence="2">Very-short-patch-repair endonuclease</fullName>
    </submittedName>
</protein>
<dbReference type="GO" id="GO:0004519">
    <property type="term" value="F:endonuclease activity"/>
    <property type="evidence" value="ECO:0007669"/>
    <property type="project" value="UniProtKB-KW"/>
</dbReference>
<keyword evidence="3" id="KW-1185">Reference proteome</keyword>
<keyword evidence="2" id="KW-0540">Nuclease</keyword>
<dbReference type="Gene3D" id="3.40.960.10">
    <property type="entry name" value="VSR Endonuclease"/>
    <property type="match status" value="1"/>
</dbReference>
<dbReference type="OrthoDB" id="9798754at2"/>
<dbReference type="Proteomes" id="UP000191055">
    <property type="component" value="Unassembled WGS sequence"/>
</dbReference>